<dbReference type="Proteomes" id="UP000250991">
    <property type="component" value="Unassembled WGS sequence"/>
</dbReference>
<sequence>MKTVFQQDFTDIEKRLLQSGEDYIAMLEEALAGYGRYLDLLQARAEPDLIIQAFNEYQLLCALREGPFGVAGLNERIEQFMQQKRKIHRHPHSRCTKVDR</sequence>
<protein>
    <submittedName>
        <fullName evidence="1">Exodeoxyribonuclease V subunit alpha</fullName>
        <ecNumber evidence="1">3.1.11.5</ecNumber>
    </submittedName>
</protein>
<keyword evidence="1" id="KW-0378">Hydrolase</keyword>
<dbReference type="Gene3D" id="3.40.50.300">
    <property type="entry name" value="P-loop containing nucleotide triphosphate hydrolases"/>
    <property type="match status" value="1"/>
</dbReference>
<evidence type="ECO:0000313" key="2">
    <source>
        <dbReference type="Proteomes" id="UP000250991"/>
    </source>
</evidence>
<gene>
    <name evidence="1" type="primary">recD_3</name>
    <name evidence="1" type="ORF">NCTC8009_02410</name>
</gene>
<reference evidence="1 2" key="1">
    <citation type="submission" date="2018-06" db="EMBL/GenBank/DDBJ databases">
        <authorList>
            <consortium name="Pathogen Informatics"/>
            <person name="Doyle S."/>
        </authorList>
    </citation>
    <scope>NUCLEOTIDE SEQUENCE [LARGE SCALE GENOMIC DNA]</scope>
    <source>
        <strain evidence="1 2">NCTC8009</strain>
    </source>
</reference>
<dbReference type="EC" id="3.1.11.5" evidence="1"/>
<dbReference type="AlphaFoldDB" id="A0A2X3K287"/>
<proteinExistence type="predicted"/>
<dbReference type="EMBL" id="UARW01000010">
    <property type="protein sequence ID" value="SQD01971.1"/>
    <property type="molecule type" value="Genomic_DNA"/>
</dbReference>
<dbReference type="InterPro" id="IPR027417">
    <property type="entry name" value="P-loop_NTPase"/>
</dbReference>
<name>A0A2X3K287_ECOLX</name>
<organism evidence="1 2">
    <name type="scientific">Escherichia coli</name>
    <dbReference type="NCBI Taxonomy" id="562"/>
    <lineage>
        <taxon>Bacteria</taxon>
        <taxon>Pseudomonadati</taxon>
        <taxon>Pseudomonadota</taxon>
        <taxon>Gammaproteobacteria</taxon>
        <taxon>Enterobacterales</taxon>
        <taxon>Enterobacteriaceae</taxon>
        <taxon>Escherichia</taxon>
    </lineage>
</organism>
<dbReference type="GO" id="GO:0008854">
    <property type="term" value="F:exodeoxyribonuclease V activity"/>
    <property type="evidence" value="ECO:0007669"/>
    <property type="project" value="UniProtKB-EC"/>
</dbReference>
<accession>A0A2X3K287</accession>
<evidence type="ECO:0000313" key="1">
    <source>
        <dbReference type="EMBL" id="SQD01971.1"/>
    </source>
</evidence>